<dbReference type="PROSITE" id="PS51194">
    <property type="entry name" value="HELICASE_CTER"/>
    <property type="match status" value="1"/>
</dbReference>
<dbReference type="InterPro" id="IPR001650">
    <property type="entry name" value="Helicase_C-like"/>
</dbReference>
<evidence type="ECO:0000259" key="4">
    <source>
        <dbReference type="PROSITE" id="PS51194"/>
    </source>
</evidence>
<dbReference type="GO" id="GO:0005759">
    <property type="term" value="C:mitochondrial matrix"/>
    <property type="evidence" value="ECO:0007669"/>
    <property type="project" value="EnsemblFungi"/>
</dbReference>
<reference evidence="6" key="2">
    <citation type="journal article" date="2013" name="G3 (Bethesda)">
        <title>Genomes of Ashbya fungi isolated from insects reveal four mating-type loci, numerous translocations, lack of transposons, and distinct gene duplications.</title>
        <authorList>
            <person name="Dietrich F.S."/>
            <person name="Voegeli S."/>
            <person name="Kuo S."/>
            <person name="Philippsen P."/>
        </authorList>
    </citation>
    <scope>GENOME REANNOTATION</scope>
    <source>
        <strain evidence="6">ATCC 10895 / CBS 109.51 / FGSC 9923 / NRRL Y-1056</strain>
    </source>
</reference>
<dbReference type="GO" id="GO:0032042">
    <property type="term" value="P:mitochondrial DNA metabolic process"/>
    <property type="evidence" value="ECO:0007669"/>
    <property type="project" value="EnsemblFungi"/>
</dbReference>
<keyword evidence="6" id="KW-1185">Reference proteome</keyword>
<dbReference type="InterPro" id="IPR014001">
    <property type="entry name" value="Helicase_ATP-bd"/>
</dbReference>
<reference evidence="5 6" key="1">
    <citation type="journal article" date="2004" name="Science">
        <title>The Ashbya gossypii genome as a tool for mapping the ancient Saccharomyces cerevisiae genome.</title>
        <authorList>
            <person name="Dietrich F.S."/>
            <person name="Voegeli S."/>
            <person name="Brachat S."/>
            <person name="Lerch A."/>
            <person name="Gates K."/>
            <person name="Steiner S."/>
            <person name="Mohr C."/>
            <person name="Pohlmann R."/>
            <person name="Luedi P."/>
            <person name="Choi S."/>
            <person name="Wing R.A."/>
            <person name="Flavier A."/>
            <person name="Gaffney T.D."/>
            <person name="Philippsen P."/>
        </authorList>
    </citation>
    <scope>NUCLEOTIDE SEQUENCE [LARGE SCALE GENOMIC DNA]</scope>
    <source>
        <strain evidence="6">ATCC 10895 / CBS 109.51 / FGSC 9923 / NRRL Y-1056</strain>
    </source>
</reference>
<keyword evidence="2" id="KW-0175">Coiled coil</keyword>
<dbReference type="Gene3D" id="3.40.50.300">
    <property type="entry name" value="P-loop containing nucleotide triphosphate hydrolases"/>
    <property type="match status" value="2"/>
</dbReference>
<evidence type="ECO:0000313" key="5">
    <source>
        <dbReference type="EMBL" id="AAS52222.1"/>
    </source>
</evidence>
<evidence type="ECO:0000259" key="3">
    <source>
        <dbReference type="PROSITE" id="PS51192"/>
    </source>
</evidence>
<dbReference type="SUPFAM" id="SSF52540">
    <property type="entry name" value="P-loop containing nucleoside triphosphate hydrolases"/>
    <property type="match status" value="1"/>
</dbReference>
<organism evidence="5 6">
    <name type="scientific">Eremothecium gossypii (strain ATCC 10895 / CBS 109.51 / FGSC 9923 / NRRL Y-1056)</name>
    <name type="common">Yeast</name>
    <name type="synonym">Ashbya gossypii</name>
    <dbReference type="NCBI Taxonomy" id="284811"/>
    <lineage>
        <taxon>Eukaryota</taxon>
        <taxon>Fungi</taxon>
        <taxon>Dikarya</taxon>
        <taxon>Ascomycota</taxon>
        <taxon>Saccharomycotina</taxon>
        <taxon>Saccharomycetes</taxon>
        <taxon>Saccharomycetales</taxon>
        <taxon>Saccharomycetaceae</taxon>
        <taxon>Eremothecium</taxon>
    </lineage>
</organism>
<dbReference type="Pfam" id="PF00271">
    <property type="entry name" value="Helicase_C"/>
    <property type="match status" value="1"/>
</dbReference>
<accession>Q759H6</accession>
<feature type="domain" description="Helicase ATP-binding" evidence="3">
    <location>
        <begin position="62"/>
        <end position="224"/>
    </location>
</feature>
<dbReference type="Proteomes" id="UP000000591">
    <property type="component" value="Chromosome IV"/>
</dbReference>
<dbReference type="PROSITE" id="PS51192">
    <property type="entry name" value="HELICASE_ATP_BIND_1"/>
    <property type="match status" value="1"/>
</dbReference>
<dbReference type="InParanoid" id="Q759H6"/>
<feature type="domain" description="Helicase C-terminal" evidence="4">
    <location>
        <begin position="278"/>
        <end position="447"/>
    </location>
</feature>
<dbReference type="GO" id="GO:0000403">
    <property type="term" value="F:Y-form DNA binding"/>
    <property type="evidence" value="ECO:0007669"/>
    <property type="project" value="EnsemblFungi"/>
</dbReference>
<dbReference type="HOGENOM" id="CLU_014765_0_0_1"/>
<dbReference type="FunCoup" id="Q759H6">
    <property type="interactions" value="27"/>
</dbReference>
<dbReference type="GO" id="GO:1905082">
    <property type="term" value="P:regulation of mitochondrial translational elongation"/>
    <property type="evidence" value="ECO:0007669"/>
    <property type="project" value="EnsemblFungi"/>
</dbReference>
<dbReference type="GO" id="GO:0003677">
    <property type="term" value="F:DNA binding"/>
    <property type="evidence" value="ECO:0000318"/>
    <property type="project" value="GO_Central"/>
</dbReference>
<dbReference type="OrthoDB" id="16911at2759"/>
<evidence type="ECO:0000256" key="2">
    <source>
        <dbReference type="SAM" id="Coils"/>
    </source>
</evidence>
<keyword evidence="1" id="KW-0067">ATP-binding</keyword>
<dbReference type="InterPro" id="IPR050742">
    <property type="entry name" value="Helicase_Restrict-Modif_Enz"/>
</dbReference>
<dbReference type="InterPro" id="IPR006935">
    <property type="entry name" value="Helicase/UvrB_N"/>
</dbReference>
<protein>
    <submittedName>
        <fullName evidence="5">ADR302Wp</fullName>
    </submittedName>
</protein>
<dbReference type="Pfam" id="PF04851">
    <property type="entry name" value="ResIII"/>
    <property type="match status" value="1"/>
</dbReference>
<dbReference type="GO" id="GO:0016887">
    <property type="term" value="F:ATP hydrolysis activity"/>
    <property type="evidence" value="ECO:0000318"/>
    <property type="project" value="GO_Central"/>
</dbReference>
<dbReference type="GO" id="GO:0061749">
    <property type="term" value="F:forked DNA-dependent helicase activity"/>
    <property type="evidence" value="ECO:0007669"/>
    <property type="project" value="EnsemblFungi"/>
</dbReference>
<name>Q759H6_EREGS</name>
<feature type="coiled-coil region" evidence="2">
    <location>
        <begin position="422"/>
        <end position="449"/>
    </location>
</feature>
<dbReference type="GeneID" id="4620564"/>
<dbReference type="eggNOG" id="ENOG502QT4U">
    <property type="taxonomic scope" value="Eukaryota"/>
</dbReference>
<dbReference type="KEGG" id="ago:AGOS_ADR302W"/>
<evidence type="ECO:0000313" key="6">
    <source>
        <dbReference type="Proteomes" id="UP000000591"/>
    </source>
</evidence>
<dbReference type="InterPro" id="IPR027417">
    <property type="entry name" value="P-loop_NTPase"/>
</dbReference>
<dbReference type="STRING" id="284811.Q759H6"/>
<dbReference type="PANTHER" id="PTHR47396">
    <property type="entry name" value="TYPE I RESTRICTION ENZYME ECOKI R PROTEIN"/>
    <property type="match status" value="1"/>
</dbReference>
<dbReference type="SMART" id="SM00490">
    <property type="entry name" value="HELICc"/>
    <property type="match status" value="1"/>
</dbReference>
<keyword evidence="1" id="KW-0347">Helicase</keyword>
<sequence>MHRTDHRPLVMLCGAFRRVPHIAGRALGRLFDGLSDQQAPYTAAAALPLREYQQACIDECLRCIADGRRRIGVSLATGGGKTVVFANLLNALRQEQQGRRFRALVLVHRRELAQQATRTLKRCAPELNVQVEMASQRANLETADVVVASVLSLIRRLDQYPRGSIDAIIIDEAHHAAAESYLRVLEHLGAGTKDTKVPVIGFSATFERADRKALSRAMDEIVFHKGILEMIDEKWLCEGRFTTVDVDADLDGVEMSGSDFQLSSLSQVMNTEQVNRIVLNTYLHKRREHKLKSALLFGIDVSHVKSLCKLFQANGIEAQYVTAKTRPTERDSIVEDFRRGDIEVLMNCGIFTEGTDIPNIDCLLLCRPTRSRTLLVQMIGRGLRQHHSKDHCHVIDFVSACKVGVVSVPSLMGIDSHDTAFEDATLDEIEQIRMKLEEQQQKEAAAAAKKRSSEEAYTKKIDERARELMSGLSSMELTLTSYEDFRTYYNSVARGDVENLADLSSTMRELKLLHQSVHSWIKLGKAAWALNLFNNSHVRIYKKPETAGPVYELKLYRRLPFRDEGGAKYSTRTVHTSSDLVSILGAFEELLRRLQSNESSATGKPISLSRYAPWRQVVATDKQRAAIRKMLIHQRAKDQKACQHVTEQHIDHYVASLTKGEASNFMFAASLAPVYPVASLLSVLARRAANI</sequence>
<dbReference type="SMART" id="SM00487">
    <property type="entry name" value="DEXDc"/>
    <property type="match status" value="1"/>
</dbReference>
<dbReference type="OMA" id="DKWLCEG"/>
<dbReference type="GO" id="GO:0005524">
    <property type="term" value="F:ATP binding"/>
    <property type="evidence" value="ECO:0007669"/>
    <property type="project" value="InterPro"/>
</dbReference>
<dbReference type="PANTHER" id="PTHR47396:SF1">
    <property type="entry name" value="ATP-DEPENDENT HELICASE IRC3-RELATED"/>
    <property type="match status" value="1"/>
</dbReference>
<dbReference type="EMBL" id="AE016817">
    <property type="protein sequence ID" value="AAS52222.1"/>
    <property type="molecule type" value="Genomic_DNA"/>
</dbReference>
<dbReference type="CDD" id="cd18799">
    <property type="entry name" value="SF2_C_EcoAI-like"/>
    <property type="match status" value="1"/>
</dbReference>
<evidence type="ECO:0000256" key="1">
    <source>
        <dbReference type="ARBA" id="ARBA00022806"/>
    </source>
</evidence>
<dbReference type="GO" id="GO:0036121">
    <property type="term" value="F:double-stranded DNA helicase activity"/>
    <property type="evidence" value="ECO:0007669"/>
    <property type="project" value="EnsemblFungi"/>
</dbReference>
<keyword evidence="1" id="KW-0547">Nucleotide-binding</keyword>
<keyword evidence="1" id="KW-0378">Hydrolase</keyword>
<dbReference type="AlphaFoldDB" id="Q759H6"/>
<proteinExistence type="predicted"/>
<dbReference type="RefSeq" id="NP_984398.1">
    <property type="nucleotide sequence ID" value="NM_209751.1"/>
</dbReference>
<gene>
    <name evidence="5" type="ORF">AGOS_ADR302W</name>
</gene>